<keyword evidence="2" id="KW-1133">Transmembrane helix</keyword>
<sequence length="182" mass="20365">MLQKSSPSDASLTSYKEGEDHHDIVEELPDDEGSEDMEALQNGQEFTLAEYQERKRSPACWISLIILLLLLVAVAVLVVLLKSNKNSSSEPRVTSTSIPSSFFTNPTSVEWKLQGTVDLGDLSPTDEQPVSDPKGIFTFEMGLSSDGERLVIGTFNRGYAIVYHYNETSDDWEFHTRFEHST</sequence>
<gene>
    <name evidence="3" type="ORF">ACOF00016_LOCUS17395</name>
</gene>
<feature type="compositionally biased region" description="Polar residues" evidence="1">
    <location>
        <begin position="1"/>
        <end position="14"/>
    </location>
</feature>
<protein>
    <submittedName>
        <fullName evidence="3">Uncharacterized protein</fullName>
    </submittedName>
</protein>
<evidence type="ECO:0000256" key="1">
    <source>
        <dbReference type="SAM" id="MobiDB-lite"/>
    </source>
</evidence>
<proteinExistence type="predicted"/>
<feature type="compositionally biased region" description="Basic and acidic residues" evidence="1">
    <location>
        <begin position="16"/>
        <end position="25"/>
    </location>
</feature>
<keyword evidence="2" id="KW-0812">Transmembrane</keyword>
<evidence type="ECO:0000313" key="3">
    <source>
        <dbReference type="EMBL" id="CAE0420683.1"/>
    </source>
</evidence>
<dbReference type="EMBL" id="HBIM01023515">
    <property type="protein sequence ID" value="CAE0420683.1"/>
    <property type="molecule type" value="Transcribed_RNA"/>
</dbReference>
<name>A0A7S3PBK0_9STRA</name>
<accession>A0A7S3PBK0</accession>
<feature type="compositionally biased region" description="Acidic residues" evidence="1">
    <location>
        <begin position="26"/>
        <end position="35"/>
    </location>
</feature>
<reference evidence="3" key="1">
    <citation type="submission" date="2021-01" db="EMBL/GenBank/DDBJ databases">
        <authorList>
            <person name="Corre E."/>
            <person name="Pelletier E."/>
            <person name="Niang G."/>
            <person name="Scheremetjew M."/>
            <person name="Finn R."/>
            <person name="Kale V."/>
            <person name="Holt S."/>
            <person name="Cochrane G."/>
            <person name="Meng A."/>
            <person name="Brown T."/>
            <person name="Cohen L."/>
        </authorList>
    </citation>
    <scope>NUCLEOTIDE SEQUENCE</scope>
    <source>
        <strain evidence="3">CCMP127</strain>
    </source>
</reference>
<evidence type="ECO:0000256" key="2">
    <source>
        <dbReference type="SAM" id="Phobius"/>
    </source>
</evidence>
<organism evidence="3">
    <name type="scientific">Amphora coffeiformis</name>
    <dbReference type="NCBI Taxonomy" id="265554"/>
    <lineage>
        <taxon>Eukaryota</taxon>
        <taxon>Sar</taxon>
        <taxon>Stramenopiles</taxon>
        <taxon>Ochrophyta</taxon>
        <taxon>Bacillariophyta</taxon>
        <taxon>Bacillariophyceae</taxon>
        <taxon>Bacillariophycidae</taxon>
        <taxon>Thalassiophysales</taxon>
        <taxon>Catenulaceae</taxon>
        <taxon>Amphora</taxon>
    </lineage>
</organism>
<dbReference type="AlphaFoldDB" id="A0A7S3PBK0"/>
<keyword evidence="2" id="KW-0472">Membrane</keyword>
<feature type="transmembrane region" description="Helical" evidence="2">
    <location>
        <begin position="59"/>
        <end position="81"/>
    </location>
</feature>
<feature type="region of interest" description="Disordered" evidence="1">
    <location>
        <begin position="1"/>
        <end position="35"/>
    </location>
</feature>